<evidence type="ECO:0000313" key="16">
    <source>
        <dbReference type="EMBL" id="MFC3912952.1"/>
    </source>
</evidence>
<comment type="caution">
    <text evidence="16">The sequence shown here is derived from an EMBL/GenBank/DDBJ whole genome shotgun (WGS) entry which is preliminary data.</text>
</comment>
<evidence type="ECO:0000256" key="7">
    <source>
        <dbReference type="ARBA" id="ARBA00022679"/>
    </source>
</evidence>
<dbReference type="EMBL" id="JBHSAF010000003">
    <property type="protein sequence ID" value="MFC3912952.1"/>
    <property type="molecule type" value="Genomic_DNA"/>
</dbReference>
<gene>
    <name evidence="15" type="primary">kdkA</name>
    <name evidence="16" type="ORF">ACFOSS_05670</name>
</gene>
<comment type="subcellular location">
    <subcellularLocation>
        <location evidence="1 15">Cell inner membrane</location>
        <topology evidence="1 15">Peripheral membrane protein</topology>
        <orientation evidence="1 15">Cytoplasmic side</orientation>
    </subcellularLocation>
</comment>
<dbReference type="GO" id="GO:0016301">
    <property type="term" value="F:kinase activity"/>
    <property type="evidence" value="ECO:0007669"/>
    <property type="project" value="UniProtKB-KW"/>
</dbReference>
<evidence type="ECO:0000256" key="1">
    <source>
        <dbReference type="ARBA" id="ARBA00004515"/>
    </source>
</evidence>
<feature type="active site" evidence="15">
    <location>
        <position position="169"/>
    </location>
</feature>
<dbReference type="RefSeq" id="WP_377151168.1">
    <property type="nucleotide sequence ID" value="NZ_JBHSAF010000003.1"/>
</dbReference>
<dbReference type="InterPro" id="IPR011009">
    <property type="entry name" value="Kinase-like_dom_sf"/>
</dbReference>
<protein>
    <recommendedName>
        <fullName evidence="13 15">3-deoxy-D-manno-octulosonic acid kinase</fullName>
        <shortName evidence="15">Kdo kinase</shortName>
        <ecNumber evidence="4 15">2.7.1.166</ecNumber>
    </recommendedName>
</protein>
<accession>A0ABV8CL56</accession>
<dbReference type="SUPFAM" id="SSF56112">
    <property type="entry name" value="Protein kinase-like (PK-like)"/>
    <property type="match status" value="1"/>
</dbReference>
<evidence type="ECO:0000256" key="2">
    <source>
        <dbReference type="ARBA" id="ARBA00004713"/>
    </source>
</evidence>
<evidence type="ECO:0000256" key="11">
    <source>
        <dbReference type="ARBA" id="ARBA00022985"/>
    </source>
</evidence>
<evidence type="ECO:0000256" key="3">
    <source>
        <dbReference type="ARBA" id="ARBA00010327"/>
    </source>
</evidence>
<keyword evidence="11 15" id="KW-0448">Lipopolysaccharide biosynthesis</keyword>
<sequence length="239" mass="27612">MHQLQTKRWGPVTCWYDASRVPGFNEAYFDPAYWQQRDAVLGQSTGRGVTWFVQGPSGALVLRHYWRGGLIGKILGDCFLYSGLARTRCRREYALLTYLAELGLPVPRPVAARVVRQGLCYRADILLERIAEARDLVSLLRERPLSREEWMAVGALIRQLHEHCVWHSDLNSHNLMLDGSGKFWVIDFDKCDVRAPGKWQQGMLDRLLRSLRKELVCNVPFFWQESDWQDVMAGYQAGR</sequence>
<organism evidence="16 17">
    <name type="scientific">Pseudaeromonas sharmana</name>
    <dbReference type="NCBI Taxonomy" id="328412"/>
    <lineage>
        <taxon>Bacteria</taxon>
        <taxon>Pseudomonadati</taxon>
        <taxon>Pseudomonadota</taxon>
        <taxon>Gammaproteobacteria</taxon>
        <taxon>Aeromonadales</taxon>
        <taxon>Aeromonadaceae</taxon>
        <taxon>Pseudaeromonas</taxon>
    </lineage>
</organism>
<evidence type="ECO:0000256" key="12">
    <source>
        <dbReference type="ARBA" id="ARBA00023136"/>
    </source>
</evidence>
<dbReference type="NCBIfam" id="NF002475">
    <property type="entry name" value="PRK01723.1"/>
    <property type="match status" value="1"/>
</dbReference>
<evidence type="ECO:0000256" key="8">
    <source>
        <dbReference type="ARBA" id="ARBA00022741"/>
    </source>
</evidence>
<evidence type="ECO:0000256" key="4">
    <source>
        <dbReference type="ARBA" id="ARBA00011988"/>
    </source>
</evidence>
<reference evidence="17" key="1">
    <citation type="journal article" date="2019" name="Int. J. Syst. Evol. Microbiol.">
        <title>The Global Catalogue of Microorganisms (GCM) 10K type strain sequencing project: providing services to taxonomists for standard genome sequencing and annotation.</title>
        <authorList>
            <consortium name="The Broad Institute Genomics Platform"/>
            <consortium name="The Broad Institute Genome Sequencing Center for Infectious Disease"/>
            <person name="Wu L."/>
            <person name="Ma J."/>
        </authorList>
    </citation>
    <scope>NUCLEOTIDE SEQUENCE [LARGE SCALE GENOMIC DNA]</scope>
    <source>
        <strain evidence="17">CCUG 54939</strain>
    </source>
</reference>
<comment type="catalytic activity">
    <reaction evidence="14 15">
        <text>an alpha-Kdo-(2-&gt;6)-lipid IVA + ATP = a 4-O-phospho-alpha-Kdo-(2-&gt;6)-lipid IVA + ADP + H(+)</text>
        <dbReference type="Rhea" id="RHEA:74271"/>
        <dbReference type="ChEBI" id="CHEBI:15378"/>
        <dbReference type="ChEBI" id="CHEBI:30616"/>
        <dbReference type="ChEBI" id="CHEBI:176428"/>
        <dbReference type="ChEBI" id="CHEBI:193140"/>
        <dbReference type="ChEBI" id="CHEBI:456216"/>
        <dbReference type="EC" id="2.7.1.166"/>
    </reaction>
</comment>
<keyword evidence="10 15" id="KW-0067">ATP-binding</keyword>
<dbReference type="EC" id="2.7.1.166" evidence="4 15"/>
<dbReference type="HAMAP" id="MF_00521">
    <property type="entry name" value="KDO_kinase"/>
    <property type="match status" value="1"/>
</dbReference>
<evidence type="ECO:0000256" key="9">
    <source>
        <dbReference type="ARBA" id="ARBA00022777"/>
    </source>
</evidence>
<dbReference type="Proteomes" id="UP001595692">
    <property type="component" value="Unassembled WGS sequence"/>
</dbReference>
<evidence type="ECO:0000256" key="5">
    <source>
        <dbReference type="ARBA" id="ARBA00022475"/>
    </source>
</evidence>
<keyword evidence="8 15" id="KW-0547">Nucleotide-binding</keyword>
<keyword evidence="17" id="KW-1185">Reference proteome</keyword>
<dbReference type="InterPro" id="IPR022826">
    <property type="entry name" value="KDO_kinase"/>
</dbReference>
<evidence type="ECO:0000256" key="6">
    <source>
        <dbReference type="ARBA" id="ARBA00022519"/>
    </source>
</evidence>
<keyword evidence="7 15" id="KW-0808">Transferase</keyword>
<name>A0ABV8CL56_9GAMM</name>
<comment type="pathway">
    <text evidence="2 15">Bacterial outer membrane biogenesis; LPS core biosynthesis.</text>
</comment>
<keyword evidence="6 15" id="KW-0997">Cell inner membrane</keyword>
<evidence type="ECO:0000256" key="10">
    <source>
        <dbReference type="ARBA" id="ARBA00022840"/>
    </source>
</evidence>
<evidence type="ECO:0000256" key="15">
    <source>
        <dbReference type="HAMAP-Rule" id="MF_00521"/>
    </source>
</evidence>
<comment type="function">
    <text evidence="15">Catalyzes the ATP-dependent phosphorylation of the 3-deoxy-D-manno-octulosonic acid (Kdo) residue in Kdo-lipid IV(A) at the 4-OH position.</text>
</comment>
<evidence type="ECO:0000256" key="14">
    <source>
        <dbReference type="ARBA" id="ARBA00034417"/>
    </source>
</evidence>
<keyword evidence="9 15" id="KW-0418">Kinase</keyword>
<evidence type="ECO:0000313" key="17">
    <source>
        <dbReference type="Proteomes" id="UP001595692"/>
    </source>
</evidence>
<dbReference type="Gene3D" id="1.10.510.10">
    <property type="entry name" value="Transferase(Phosphotransferase) domain 1"/>
    <property type="match status" value="1"/>
</dbReference>
<evidence type="ECO:0000256" key="13">
    <source>
        <dbReference type="ARBA" id="ARBA00029511"/>
    </source>
</evidence>
<keyword evidence="5 15" id="KW-1003">Cell membrane</keyword>
<proteinExistence type="inferred from homology"/>
<keyword evidence="12 15" id="KW-0472">Membrane</keyword>
<dbReference type="Pfam" id="PF06293">
    <property type="entry name" value="Kdo"/>
    <property type="match status" value="1"/>
</dbReference>
<comment type="similarity">
    <text evidence="3 15">Belongs to the protein kinase superfamily. KdkA/RfaP family.</text>
</comment>